<evidence type="ECO:0000313" key="4">
    <source>
        <dbReference type="WBParaSite" id="PSU_v2.g13905.t1"/>
    </source>
</evidence>
<name>A0A914Y3V1_9BILA</name>
<dbReference type="Gene3D" id="2.60.120.10">
    <property type="entry name" value="Jelly Rolls"/>
    <property type="match status" value="1"/>
</dbReference>
<dbReference type="AlphaFoldDB" id="A0A914Y3V1"/>
<keyword evidence="3" id="KW-1185">Reference proteome</keyword>
<dbReference type="Proteomes" id="UP000887577">
    <property type="component" value="Unplaced"/>
</dbReference>
<accession>A0A914Y3V1</accession>
<dbReference type="PROSITE" id="PS50042">
    <property type="entry name" value="CNMP_BINDING_3"/>
    <property type="match status" value="1"/>
</dbReference>
<dbReference type="InterPro" id="IPR000595">
    <property type="entry name" value="cNMP-bd_dom"/>
</dbReference>
<feature type="domain" description="DEP" evidence="2">
    <location>
        <begin position="39"/>
        <end position="145"/>
    </location>
</feature>
<dbReference type="PRINTS" id="PR00103">
    <property type="entry name" value="CAMPKINASE"/>
</dbReference>
<evidence type="ECO:0000259" key="1">
    <source>
        <dbReference type="PROSITE" id="PS50042"/>
    </source>
</evidence>
<dbReference type="PANTHER" id="PTHR23011">
    <property type="entry name" value="CYCLIC NUCLEOTIDE-BINDING DOMAIN CONTAINING PROTEIN"/>
    <property type="match status" value="1"/>
</dbReference>
<dbReference type="InterPro" id="IPR036390">
    <property type="entry name" value="WH_DNA-bd_sf"/>
</dbReference>
<dbReference type="Gene3D" id="1.10.8.1240">
    <property type="match status" value="1"/>
</dbReference>
<dbReference type="SMART" id="SM00049">
    <property type="entry name" value="DEP"/>
    <property type="match status" value="1"/>
</dbReference>
<dbReference type="InterPro" id="IPR000591">
    <property type="entry name" value="DEP_dom"/>
</dbReference>
<dbReference type="PANTHER" id="PTHR23011:SF28">
    <property type="entry name" value="CYCLIC NUCLEOTIDE-BINDING DOMAIN CONTAINING PROTEIN"/>
    <property type="match status" value="1"/>
</dbReference>
<dbReference type="WBParaSite" id="PSU_v2.g13905.t1">
    <property type="protein sequence ID" value="PSU_v2.g13905.t1"/>
    <property type="gene ID" value="PSU_v2.g13905"/>
</dbReference>
<dbReference type="InterPro" id="IPR018490">
    <property type="entry name" value="cNMP-bd_dom_sf"/>
</dbReference>
<dbReference type="SMART" id="SM00100">
    <property type="entry name" value="cNMP"/>
    <property type="match status" value="1"/>
</dbReference>
<sequence>MQNELSGINVPEPENGYEWNTPANLFELTNTVTLESRILEAGLIIKRTMQLRAAGLVRDRQAQRMVYSQCMIGSEMTKWLAQLAAEILNQPIYAFTNLQVIGMWQSLLEHNVISHITNEAQFKDKFVFYKWTIEDPFDHYYQYRSEHPNMQQVQTPGGHIVLPMDSEDIPPRGGEPPTHTDLQNAIFFLGTIGPDSLFRMILAKPSYERSQEELELVYEELLHVKALSHLSTMVKRELASVIRFEQHQYAGTVLFHQGEEGKSWYIILKGSVDVNIIGKGVVCTLHEGDDFGKLALVNDAPRAATIALREDNSQFLRVDKLDFNRILRDVEANTVRLKEHDQDVLVLEKINLNASGTASTSNNASLKNQCCYGGTS</sequence>
<dbReference type="GO" id="GO:0035556">
    <property type="term" value="P:intracellular signal transduction"/>
    <property type="evidence" value="ECO:0007669"/>
    <property type="project" value="InterPro"/>
</dbReference>
<dbReference type="PROSITE" id="PS50186">
    <property type="entry name" value="DEP"/>
    <property type="match status" value="1"/>
</dbReference>
<evidence type="ECO:0000313" key="3">
    <source>
        <dbReference type="Proteomes" id="UP000887577"/>
    </source>
</evidence>
<dbReference type="InterPro" id="IPR014710">
    <property type="entry name" value="RmlC-like_jellyroll"/>
</dbReference>
<evidence type="ECO:0000259" key="2">
    <source>
        <dbReference type="PROSITE" id="PS50186"/>
    </source>
</evidence>
<feature type="domain" description="Cyclic nucleotide-binding" evidence="1">
    <location>
        <begin position="226"/>
        <end position="327"/>
    </location>
</feature>
<organism evidence="3 4">
    <name type="scientific">Panagrolaimus superbus</name>
    <dbReference type="NCBI Taxonomy" id="310955"/>
    <lineage>
        <taxon>Eukaryota</taxon>
        <taxon>Metazoa</taxon>
        <taxon>Ecdysozoa</taxon>
        <taxon>Nematoda</taxon>
        <taxon>Chromadorea</taxon>
        <taxon>Rhabditida</taxon>
        <taxon>Tylenchina</taxon>
        <taxon>Panagrolaimomorpha</taxon>
        <taxon>Panagrolaimoidea</taxon>
        <taxon>Panagrolaimidae</taxon>
        <taxon>Panagrolaimus</taxon>
    </lineage>
</organism>
<reference evidence="4" key="1">
    <citation type="submission" date="2022-11" db="UniProtKB">
        <authorList>
            <consortium name="WormBaseParasite"/>
        </authorList>
    </citation>
    <scope>IDENTIFICATION</scope>
</reference>
<dbReference type="Pfam" id="PF00610">
    <property type="entry name" value="DEP"/>
    <property type="match status" value="1"/>
</dbReference>
<dbReference type="SUPFAM" id="SSF51206">
    <property type="entry name" value="cAMP-binding domain-like"/>
    <property type="match status" value="1"/>
</dbReference>
<proteinExistence type="predicted"/>
<dbReference type="SUPFAM" id="SSF46785">
    <property type="entry name" value="Winged helix' DNA-binding domain"/>
    <property type="match status" value="1"/>
</dbReference>
<dbReference type="CDD" id="cd00038">
    <property type="entry name" value="CAP_ED"/>
    <property type="match status" value="1"/>
</dbReference>
<dbReference type="Gene3D" id="1.10.10.10">
    <property type="entry name" value="Winged helix-like DNA-binding domain superfamily/Winged helix DNA-binding domain"/>
    <property type="match status" value="1"/>
</dbReference>
<protein>
    <submittedName>
        <fullName evidence="4">Uncharacterized protein</fullName>
    </submittedName>
</protein>
<dbReference type="InterPro" id="IPR036388">
    <property type="entry name" value="WH-like_DNA-bd_sf"/>
</dbReference>
<dbReference type="Pfam" id="PF00027">
    <property type="entry name" value="cNMP_binding"/>
    <property type="match status" value="1"/>
</dbReference>